<accession>A0A975IXT1</accession>
<dbReference type="Gene3D" id="2.70.98.10">
    <property type="match status" value="1"/>
</dbReference>
<protein>
    <submittedName>
        <fullName evidence="4">Glycoside hydrolase family 97 catalytic domain-containing protein</fullName>
    </submittedName>
</protein>
<dbReference type="PANTHER" id="PTHR35803">
    <property type="entry name" value="GLUCAN 1,4-ALPHA-GLUCOSIDASE SUSB-RELATED"/>
    <property type="match status" value="1"/>
</dbReference>
<dbReference type="SUPFAM" id="SSF51445">
    <property type="entry name" value="(Trans)glycosidases"/>
    <property type="match status" value="1"/>
</dbReference>
<evidence type="ECO:0000259" key="1">
    <source>
        <dbReference type="Pfam" id="PF10566"/>
    </source>
</evidence>
<feature type="domain" description="Glycosyl-hydrolase 97 N-terminal" evidence="2">
    <location>
        <begin position="20"/>
        <end position="256"/>
    </location>
</feature>
<keyword evidence="5" id="KW-1185">Reference proteome</keyword>
<dbReference type="Gene3D" id="3.20.20.70">
    <property type="entry name" value="Aldolase class I"/>
    <property type="match status" value="1"/>
</dbReference>
<sequence length="620" mass="66734">MLLLSAASASAADYATLRTVRSPGGRSVFTLEKNETTGELVYGLTSGGRTVVNHGDLGLELRGVGVVAARGTLGKMDAKDIDTTWSNSFGEASTVQDRCREETLPIIPTEAGLPEVKLQVRAYDTGVAWRYLLAGDGTVTDEATSFTLPEATQVWTSTTAQGPITRQLISEVKGQVERPLFAQLAPDLFAAIGEAGLVDGARMKFVSDGAVTLRAKLAGGVAFTDSFTSPWRYVRVGGSPAALLQDSGFILNLNEPSKIADISWIRPGKVIREASLTTQGGKACIDFAAAHGLQHILFDAGWYGPEGSASSDATKVDLDPARSPGPLDLQMVIAYGKQKGIGVILYVNQIALTRQIDEIAPLYQSWGAAGIKFGFVKVGPQGDTAWLHKAVAKCAEHKLMVDIHDEYRPTGVSRAWPNLLTQEGIRGDEESVPNIDVLKTIFTRCLAGAADQTNCYFAPRVTEKMGSHASQLAKAVCIFSPWQMLYWYDRPMGSPGVGQAGPTKPVIQEVPELSFFDRLPTTWDETRVLDGHPDTHVTIARRKGDVWFVGGLNGNSARTFEVPLAFLDPAKTYQAEVFRDDPAVSTLTHVAIDKLEVNAKTVLKREVAAGNGFAVILTAR</sequence>
<keyword evidence="4" id="KW-0378">Hydrolase</keyword>
<proteinExistence type="predicted"/>
<evidence type="ECO:0000313" key="5">
    <source>
        <dbReference type="Proteomes" id="UP000676169"/>
    </source>
</evidence>
<dbReference type="InterPro" id="IPR052720">
    <property type="entry name" value="Glycosyl_hydrolase_97"/>
</dbReference>
<evidence type="ECO:0000259" key="2">
    <source>
        <dbReference type="Pfam" id="PF14508"/>
    </source>
</evidence>
<gene>
    <name evidence="4" type="ORF">KBB96_11600</name>
</gene>
<dbReference type="Pfam" id="PF14508">
    <property type="entry name" value="GH97_N"/>
    <property type="match status" value="1"/>
</dbReference>
<name>A0A975IXT1_9BACT</name>
<dbReference type="InterPro" id="IPR014718">
    <property type="entry name" value="GH-type_carb-bd"/>
</dbReference>
<organism evidence="4 5">
    <name type="scientific">Luteolibacter ambystomatis</name>
    <dbReference type="NCBI Taxonomy" id="2824561"/>
    <lineage>
        <taxon>Bacteria</taxon>
        <taxon>Pseudomonadati</taxon>
        <taxon>Verrucomicrobiota</taxon>
        <taxon>Verrucomicrobiia</taxon>
        <taxon>Verrucomicrobiales</taxon>
        <taxon>Verrucomicrobiaceae</taxon>
        <taxon>Luteolibacter</taxon>
    </lineage>
</organism>
<dbReference type="GO" id="GO:0016787">
    <property type="term" value="F:hydrolase activity"/>
    <property type="evidence" value="ECO:0007669"/>
    <property type="project" value="UniProtKB-KW"/>
</dbReference>
<feature type="domain" description="Glycosyl-hydrolase 97 catalytic" evidence="1">
    <location>
        <begin position="273"/>
        <end position="425"/>
    </location>
</feature>
<dbReference type="InterPro" id="IPR013785">
    <property type="entry name" value="Aldolase_TIM"/>
</dbReference>
<dbReference type="AlphaFoldDB" id="A0A975IXT1"/>
<dbReference type="InterPro" id="IPR019563">
    <property type="entry name" value="GH97_catalytic"/>
</dbReference>
<dbReference type="Proteomes" id="UP000676169">
    <property type="component" value="Chromosome"/>
</dbReference>
<reference evidence="4" key="1">
    <citation type="submission" date="2021-04" db="EMBL/GenBank/DDBJ databases">
        <title>Luteolibacter sp. 32A isolated from the skin of an Anderson's salamander (Ambystoma andersonii).</title>
        <authorList>
            <person name="Spergser J."/>
            <person name="Busse H.-J."/>
        </authorList>
    </citation>
    <scope>NUCLEOTIDE SEQUENCE</scope>
    <source>
        <strain evidence="4">32A</strain>
    </source>
</reference>
<dbReference type="InterPro" id="IPR029483">
    <property type="entry name" value="GH97_C"/>
</dbReference>
<evidence type="ECO:0000259" key="3">
    <source>
        <dbReference type="Pfam" id="PF14509"/>
    </source>
</evidence>
<evidence type="ECO:0000313" key="4">
    <source>
        <dbReference type="EMBL" id="QUE49517.1"/>
    </source>
</evidence>
<dbReference type="KEGG" id="lamb:KBB96_11600"/>
<dbReference type="EMBL" id="CP073100">
    <property type="protein sequence ID" value="QUE49517.1"/>
    <property type="molecule type" value="Genomic_DNA"/>
</dbReference>
<dbReference type="InterPro" id="IPR029486">
    <property type="entry name" value="GH97_N"/>
</dbReference>
<dbReference type="GO" id="GO:0030246">
    <property type="term" value="F:carbohydrate binding"/>
    <property type="evidence" value="ECO:0007669"/>
    <property type="project" value="InterPro"/>
</dbReference>
<dbReference type="PANTHER" id="PTHR35803:SF3">
    <property type="entry name" value="ALPHA-GLUCOSIDASE"/>
    <property type="match status" value="1"/>
</dbReference>
<dbReference type="Pfam" id="PF14509">
    <property type="entry name" value="GH97_C"/>
    <property type="match status" value="1"/>
</dbReference>
<dbReference type="Pfam" id="PF10566">
    <property type="entry name" value="Glyco_hydro_97"/>
    <property type="match status" value="1"/>
</dbReference>
<feature type="domain" description="Glycosyl-hydrolase 97 C-terminal oligomerisation" evidence="3">
    <location>
        <begin position="522"/>
        <end position="617"/>
    </location>
</feature>
<dbReference type="InterPro" id="IPR017853">
    <property type="entry name" value="GH"/>
</dbReference>
<dbReference type="RefSeq" id="WP_211629606.1">
    <property type="nucleotide sequence ID" value="NZ_CP073100.1"/>
</dbReference>